<evidence type="ECO:0000259" key="7">
    <source>
        <dbReference type="PROSITE" id="PS50011"/>
    </source>
</evidence>
<keyword evidence="1" id="KW-0808">Transferase</keyword>
<dbReference type="PANTHER" id="PTHR48011:SF51">
    <property type="entry name" value="PROTEIN KINASE SUPERFAMILY PROTEIN"/>
    <property type="match status" value="1"/>
</dbReference>
<organism evidence="8 9">
    <name type="scientific">Quillaja saponaria</name>
    <name type="common">Soap bark tree</name>
    <dbReference type="NCBI Taxonomy" id="32244"/>
    <lineage>
        <taxon>Eukaryota</taxon>
        <taxon>Viridiplantae</taxon>
        <taxon>Streptophyta</taxon>
        <taxon>Embryophyta</taxon>
        <taxon>Tracheophyta</taxon>
        <taxon>Spermatophyta</taxon>
        <taxon>Magnoliopsida</taxon>
        <taxon>eudicotyledons</taxon>
        <taxon>Gunneridae</taxon>
        <taxon>Pentapetalae</taxon>
        <taxon>rosids</taxon>
        <taxon>fabids</taxon>
        <taxon>Fabales</taxon>
        <taxon>Quillajaceae</taxon>
        <taxon>Quillaja</taxon>
    </lineage>
</organism>
<dbReference type="PROSITE" id="PS00107">
    <property type="entry name" value="PROTEIN_KINASE_ATP"/>
    <property type="match status" value="1"/>
</dbReference>
<dbReference type="InterPro" id="IPR000719">
    <property type="entry name" value="Prot_kinase_dom"/>
</dbReference>
<reference evidence="8" key="1">
    <citation type="journal article" date="2023" name="Science">
        <title>Elucidation of the pathway for biosynthesis of saponin adjuvants from the soapbark tree.</title>
        <authorList>
            <person name="Reed J."/>
            <person name="Orme A."/>
            <person name="El-Demerdash A."/>
            <person name="Owen C."/>
            <person name="Martin L.B.B."/>
            <person name="Misra R.C."/>
            <person name="Kikuchi S."/>
            <person name="Rejzek M."/>
            <person name="Martin A.C."/>
            <person name="Harkess A."/>
            <person name="Leebens-Mack J."/>
            <person name="Louveau T."/>
            <person name="Stephenson M.J."/>
            <person name="Osbourn A."/>
        </authorList>
    </citation>
    <scope>NUCLEOTIDE SEQUENCE</scope>
    <source>
        <strain evidence="8">S10</strain>
    </source>
</reference>
<comment type="similarity">
    <text evidence="6">Belongs to the protein kinase superfamily.</text>
</comment>
<dbReference type="Pfam" id="PF00069">
    <property type="entry name" value="Pkinase"/>
    <property type="match status" value="1"/>
</dbReference>
<dbReference type="InterPro" id="IPR011009">
    <property type="entry name" value="Kinase-like_dom_sf"/>
</dbReference>
<dbReference type="CDD" id="cd06606">
    <property type="entry name" value="STKc_MAPKKK"/>
    <property type="match status" value="1"/>
</dbReference>
<dbReference type="GO" id="GO:0004674">
    <property type="term" value="F:protein serine/threonine kinase activity"/>
    <property type="evidence" value="ECO:0007669"/>
    <property type="project" value="UniProtKB-KW"/>
</dbReference>
<dbReference type="Gene3D" id="1.10.510.10">
    <property type="entry name" value="Transferase(Phosphotransferase) domain 1"/>
    <property type="match status" value="1"/>
</dbReference>
<feature type="domain" description="Protein kinase" evidence="7">
    <location>
        <begin position="3"/>
        <end position="270"/>
    </location>
</feature>
<dbReference type="Proteomes" id="UP001163823">
    <property type="component" value="Chromosome 11"/>
</dbReference>
<dbReference type="EMBL" id="JARAOO010000011">
    <property type="protein sequence ID" value="KAJ7950823.1"/>
    <property type="molecule type" value="Genomic_DNA"/>
</dbReference>
<evidence type="ECO:0000256" key="1">
    <source>
        <dbReference type="ARBA" id="ARBA00022679"/>
    </source>
</evidence>
<evidence type="ECO:0000256" key="2">
    <source>
        <dbReference type="ARBA" id="ARBA00022741"/>
    </source>
</evidence>
<dbReference type="InterPro" id="IPR052751">
    <property type="entry name" value="Plant_MAPKKK"/>
</dbReference>
<dbReference type="KEGG" id="qsa:O6P43_026965"/>
<evidence type="ECO:0000256" key="3">
    <source>
        <dbReference type="ARBA" id="ARBA00022777"/>
    </source>
</evidence>
<evidence type="ECO:0000313" key="8">
    <source>
        <dbReference type="EMBL" id="KAJ7950823.1"/>
    </source>
</evidence>
<dbReference type="PROSITE" id="PS50011">
    <property type="entry name" value="PROTEIN_KINASE_DOM"/>
    <property type="match status" value="1"/>
</dbReference>
<dbReference type="PANTHER" id="PTHR48011">
    <property type="entry name" value="CCR4-NOT TRANSCRIPTIONAL COMPLEX SUBUNIT CAF120-RELATED"/>
    <property type="match status" value="1"/>
</dbReference>
<dbReference type="SMART" id="SM00220">
    <property type="entry name" value="S_TKc"/>
    <property type="match status" value="1"/>
</dbReference>
<dbReference type="InterPro" id="IPR017441">
    <property type="entry name" value="Protein_kinase_ATP_BS"/>
</dbReference>
<evidence type="ECO:0000313" key="9">
    <source>
        <dbReference type="Proteomes" id="UP001163823"/>
    </source>
</evidence>
<dbReference type="AlphaFoldDB" id="A0AAD7L3D5"/>
<keyword evidence="3 8" id="KW-0418">Kinase</keyword>
<dbReference type="SUPFAM" id="SSF56112">
    <property type="entry name" value="Protein kinase-like (PK-like)"/>
    <property type="match status" value="1"/>
</dbReference>
<keyword evidence="6" id="KW-0723">Serine/threonine-protein kinase</keyword>
<gene>
    <name evidence="8" type="ORF">O6P43_026965</name>
</gene>
<dbReference type="PROSITE" id="PS00108">
    <property type="entry name" value="PROTEIN_KINASE_ST"/>
    <property type="match status" value="1"/>
</dbReference>
<evidence type="ECO:0000256" key="5">
    <source>
        <dbReference type="PROSITE-ProRule" id="PRU10141"/>
    </source>
</evidence>
<comment type="caution">
    <text evidence="8">The sequence shown here is derived from an EMBL/GenBank/DDBJ whole genome shotgun (WGS) entry which is preliminary data.</text>
</comment>
<protein>
    <submittedName>
        <fullName evidence="8">Protein kinase-like protein</fullName>
    </submittedName>
</protein>
<feature type="binding site" evidence="5">
    <location>
        <position position="37"/>
    </location>
    <ligand>
        <name>ATP</name>
        <dbReference type="ChEBI" id="CHEBI:30616"/>
    </ligand>
</feature>
<proteinExistence type="inferred from homology"/>
<dbReference type="InterPro" id="IPR008271">
    <property type="entry name" value="Ser/Thr_kinase_AS"/>
</dbReference>
<keyword evidence="2 5" id="KW-0547">Nucleotide-binding</keyword>
<dbReference type="GO" id="GO:0007165">
    <property type="term" value="P:signal transduction"/>
    <property type="evidence" value="ECO:0007669"/>
    <property type="project" value="TreeGrafter"/>
</dbReference>
<name>A0AAD7L3D5_QUISA</name>
<sequence length="315" mass="35616">MGWIKIRVLGKGSYGVVYQAIPTAPGSIHSQEAIAIKSCCYKNSASLRKEERIMKNLASCPEILHCLGSTISIDKGFCVYNLLLEYAPYGTLSGLIKKNHLTELRVIQAFVRMLLKGLHFIHKKGFVHCDLKPDNILVFPSQDGSNYQLKIADFGLSKNCEEGINANDWKYRFRGTPYYMSPESVSYGQIEAPMDIWSLGCIVIEMITGKPAWWGCESEEELMFKLVLQKKAPELPQGLSEICKNFLSKCFAIDPWKRWTAEMLLNHPFLLDPDSIINRLSSMFSRSAPSSSCYSLFPEEGRTTEAFVRLKRCGK</sequence>
<evidence type="ECO:0000256" key="4">
    <source>
        <dbReference type="ARBA" id="ARBA00022840"/>
    </source>
</evidence>
<dbReference type="GO" id="GO:0005524">
    <property type="term" value="F:ATP binding"/>
    <property type="evidence" value="ECO:0007669"/>
    <property type="project" value="UniProtKB-UniRule"/>
</dbReference>
<accession>A0AAD7L3D5</accession>
<evidence type="ECO:0000256" key="6">
    <source>
        <dbReference type="RuleBase" id="RU000304"/>
    </source>
</evidence>
<keyword evidence="9" id="KW-1185">Reference proteome</keyword>
<keyword evidence="4 5" id="KW-0067">ATP-binding</keyword>